<feature type="binding site" evidence="12">
    <location>
        <position position="75"/>
    </location>
    <ligand>
        <name>Fe cation</name>
        <dbReference type="ChEBI" id="CHEBI:24875"/>
        <label>2</label>
        <note>catalytic</note>
    </ligand>
</feature>
<feature type="binding site" evidence="12">
    <location>
        <position position="30"/>
    </location>
    <ligand>
        <name>Fe cation</name>
        <dbReference type="ChEBI" id="CHEBI:24875"/>
        <label>1</label>
    </ligand>
</feature>
<dbReference type="PANTHER" id="PTHR36541">
    <property type="entry name" value="SUPEROXIDE REDUCTASE-RELATED"/>
    <property type="match status" value="1"/>
</dbReference>
<protein>
    <recommendedName>
        <fullName evidence="4">Desulfoferrodoxin</fullName>
        <ecNumber evidence="3">1.15.1.2</ecNumber>
    </recommendedName>
    <alternativeName>
        <fullName evidence="10">Superoxide reductase</fullName>
    </alternativeName>
</protein>
<feature type="domain" description="Desulfoferrodoxin ferrous iron-binding" evidence="13">
    <location>
        <begin position="42"/>
        <end position="124"/>
    </location>
</feature>
<evidence type="ECO:0000259" key="14">
    <source>
        <dbReference type="Pfam" id="PF06397"/>
    </source>
</evidence>
<dbReference type="InterPro" id="IPR036073">
    <property type="entry name" value="Desulfoferrodoxin_Fe-bd_dom_sf"/>
</dbReference>
<reference evidence="15 16" key="1">
    <citation type="submission" date="2014-03" db="EMBL/GenBank/DDBJ databases">
        <title>Genome sequence of Clostridium litorale W6, DSM 5388.</title>
        <authorList>
            <person name="Poehlein A."/>
            <person name="Jagirdar A."/>
            <person name="Khonsari B."/>
            <person name="Chibani C.M."/>
            <person name="Gutierrez Gutierrez D.A."/>
            <person name="Davydova E."/>
            <person name="Alghaithi H.S."/>
            <person name="Nair K.P."/>
            <person name="Dhamotharan K."/>
            <person name="Chandran L."/>
            <person name="G W."/>
            <person name="Daniel R."/>
        </authorList>
    </citation>
    <scope>NUCLEOTIDE SEQUENCE [LARGE SCALE GENOMIC DNA]</scope>
    <source>
        <strain evidence="15 16">W6</strain>
    </source>
</reference>
<dbReference type="PANTHER" id="PTHR36541:SF1">
    <property type="entry name" value="SUPEROXIDE REDUCTASE-RELATED"/>
    <property type="match status" value="1"/>
</dbReference>
<evidence type="ECO:0000256" key="11">
    <source>
        <dbReference type="ARBA" id="ARBA00047448"/>
    </source>
</evidence>
<evidence type="ECO:0000256" key="2">
    <source>
        <dbReference type="ARBA" id="ARBA00005941"/>
    </source>
</evidence>
<gene>
    <name evidence="15" type="ORF">CLIT_23c04700</name>
</gene>
<dbReference type="NCBIfam" id="TIGR00319">
    <property type="entry name" value="desulf_FeS4"/>
    <property type="match status" value="1"/>
</dbReference>
<dbReference type="GO" id="GO:0050605">
    <property type="term" value="F:superoxide reductase activity"/>
    <property type="evidence" value="ECO:0007669"/>
    <property type="project" value="UniProtKB-EC"/>
</dbReference>
<dbReference type="eggNOG" id="COG2033">
    <property type="taxonomic scope" value="Bacteria"/>
</dbReference>
<feature type="binding site" evidence="12">
    <location>
        <position position="13"/>
    </location>
    <ligand>
        <name>Fe cation</name>
        <dbReference type="ChEBI" id="CHEBI:24875"/>
        <label>1</label>
    </ligand>
</feature>
<dbReference type="InterPro" id="IPR004793">
    <property type="entry name" value="Desulfoferrodoxin_rbo"/>
</dbReference>
<dbReference type="CDD" id="cd00974">
    <property type="entry name" value="DSRD"/>
    <property type="match status" value="1"/>
</dbReference>
<dbReference type="NCBIfam" id="TIGR00320">
    <property type="entry name" value="dfx_rbo"/>
    <property type="match status" value="1"/>
</dbReference>
<comment type="function">
    <text evidence="9">Catalyzes the one-electron reduction of superoxide anion radical to hydrogen peroxide at a nonheme ferrous iron center. Plays a fundamental role in case of oxidative stress via its superoxide detoxification activity.</text>
</comment>
<feature type="binding site" evidence="12">
    <location>
        <position position="120"/>
    </location>
    <ligand>
        <name>Fe cation</name>
        <dbReference type="ChEBI" id="CHEBI:24875"/>
        <label>1</label>
    </ligand>
</feature>
<evidence type="ECO:0000256" key="4">
    <source>
        <dbReference type="ARBA" id="ARBA00014839"/>
    </source>
</evidence>
<dbReference type="GO" id="GO:0005506">
    <property type="term" value="F:iron ion binding"/>
    <property type="evidence" value="ECO:0007669"/>
    <property type="project" value="InterPro"/>
</dbReference>
<dbReference type="GO" id="GO:0019430">
    <property type="term" value="P:removal of superoxide radicals"/>
    <property type="evidence" value="ECO:0007669"/>
    <property type="project" value="InterPro"/>
</dbReference>
<dbReference type="SUPFAM" id="SSF49367">
    <property type="entry name" value="Superoxide reductase-like"/>
    <property type="match status" value="1"/>
</dbReference>
<accession>A0A069RIY4</accession>
<dbReference type="Proteomes" id="UP000027946">
    <property type="component" value="Unassembled WGS sequence"/>
</dbReference>
<feature type="binding site" evidence="12">
    <location>
        <position position="49"/>
    </location>
    <ligand>
        <name>Fe cation</name>
        <dbReference type="ChEBI" id="CHEBI:24875"/>
        <label>2</label>
        <note>catalytic</note>
    </ligand>
</feature>
<feature type="binding site" evidence="12">
    <location>
        <position position="29"/>
    </location>
    <ligand>
        <name>Fe cation</name>
        <dbReference type="ChEBI" id="CHEBI:24875"/>
        <label>1</label>
    </ligand>
</feature>
<evidence type="ECO:0000259" key="13">
    <source>
        <dbReference type="Pfam" id="PF01880"/>
    </source>
</evidence>
<comment type="cofactor">
    <cofactor evidence="12">
        <name>Fe(2+)</name>
        <dbReference type="ChEBI" id="CHEBI:29033"/>
    </cofactor>
    <text evidence="12">Binds 1 Fe(2+) ion per subunit. The iron ion 2 is coordinated via four histidines and one cysteine residue.</text>
</comment>
<dbReference type="NCBIfam" id="TIGR00332">
    <property type="entry name" value="neela_ferrous"/>
    <property type="match status" value="1"/>
</dbReference>
<keyword evidence="16" id="KW-1185">Reference proteome</keyword>
<dbReference type="InterPro" id="IPR038094">
    <property type="entry name" value="Desulfoferrodoxin_N_sf"/>
</dbReference>
<dbReference type="EMBL" id="JJMM01000026">
    <property type="protein sequence ID" value="KDR94197.1"/>
    <property type="molecule type" value="Genomic_DNA"/>
</dbReference>
<dbReference type="SUPFAM" id="SSF57802">
    <property type="entry name" value="Rubredoxin-like"/>
    <property type="match status" value="1"/>
</dbReference>
<dbReference type="InterPro" id="IPR051233">
    <property type="entry name" value="Desulfoferrodoxin_SOR"/>
</dbReference>
<dbReference type="RefSeq" id="WP_143182396.1">
    <property type="nucleotide sequence ID" value="NZ_FSRH01000003.1"/>
</dbReference>
<keyword evidence="8 12" id="KW-0408">Iron</keyword>
<dbReference type="InterPro" id="IPR002742">
    <property type="entry name" value="Desulfoferrodoxin_Fe-bd_dom"/>
</dbReference>
<evidence type="ECO:0000256" key="9">
    <source>
        <dbReference type="ARBA" id="ARBA00024690"/>
    </source>
</evidence>
<feature type="binding site" evidence="12">
    <location>
        <position position="10"/>
    </location>
    <ligand>
        <name>Fe cation</name>
        <dbReference type="ChEBI" id="CHEBI:24875"/>
        <label>1</label>
    </ligand>
</feature>
<evidence type="ECO:0000256" key="8">
    <source>
        <dbReference type="ARBA" id="ARBA00023004"/>
    </source>
</evidence>
<dbReference type="Pfam" id="PF01880">
    <property type="entry name" value="Desulfoferrodox"/>
    <property type="match status" value="1"/>
</dbReference>
<dbReference type="AlphaFoldDB" id="A0A069RIY4"/>
<name>A0A069RIY4_PEPLI</name>
<comment type="cofactor">
    <cofactor evidence="12">
        <name>Fe(3+)</name>
        <dbReference type="ChEBI" id="CHEBI:29034"/>
    </cofactor>
    <text evidence="12">Binds 1 Fe(3+) ion per subunit. The iron ion 1 is coordinated via 4 cysteine residues.</text>
</comment>
<keyword evidence="5" id="KW-0813">Transport</keyword>
<evidence type="ECO:0000256" key="10">
    <source>
        <dbReference type="ARBA" id="ARBA00031398"/>
    </source>
</evidence>
<dbReference type="STRING" id="1121324.CLIT_23c04700"/>
<dbReference type="InterPro" id="IPR004462">
    <property type="entry name" value="Desulfoferrodoxin_N"/>
</dbReference>
<feature type="binding site" evidence="12">
    <location>
        <position position="69"/>
    </location>
    <ligand>
        <name>Fe cation</name>
        <dbReference type="ChEBI" id="CHEBI:24875"/>
        <label>2</label>
        <note>catalytic</note>
    </ligand>
</feature>
<evidence type="ECO:0000256" key="12">
    <source>
        <dbReference type="PIRSR" id="PIRSR604793-1"/>
    </source>
</evidence>
<keyword evidence="6 12" id="KW-0479">Metal-binding</keyword>
<dbReference type="Pfam" id="PF06397">
    <property type="entry name" value="Desulfoferrod_N"/>
    <property type="match status" value="1"/>
</dbReference>
<evidence type="ECO:0000256" key="7">
    <source>
        <dbReference type="ARBA" id="ARBA00022982"/>
    </source>
</evidence>
<feature type="domain" description="Desulfoferrodoxin N-terminal" evidence="14">
    <location>
        <begin position="6"/>
        <end position="37"/>
    </location>
</feature>
<feature type="binding site" evidence="12">
    <location>
        <position position="117"/>
    </location>
    <ligand>
        <name>Fe cation</name>
        <dbReference type="ChEBI" id="CHEBI:24875"/>
        <label>1</label>
    </ligand>
</feature>
<dbReference type="OrthoDB" id="9814936at2"/>
<comment type="cofactor">
    <cofactor evidence="1">
        <name>Cu(2+)</name>
        <dbReference type="ChEBI" id="CHEBI:29036"/>
    </cofactor>
</comment>
<evidence type="ECO:0000256" key="6">
    <source>
        <dbReference type="ARBA" id="ARBA00022723"/>
    </source>
</evidence>
<organism evidence="15 16">
    <name type="scientific">Peptoclostridium litorale DSM 5388</name>
    <dbReference type="NCBI Taxonomy" id="1121324"/>
    <lineage>
        <taxon>Bacteria</taxon>
        <taxon>Bacillati</taxon>
        <taxon>Bacillota</taxon>
        <taxon>Clostridia</taxon>
        <taxon>Peptostreptococcales</taxon>
        <taxon>Peptoclostridiaceae</taxon>
        <taxon>Peptoclostridium</taxon>
    </lineage>
</organism>
<proteinExistence type="inferred from homology"/>
<evidence type="ECO:0000313" key="15">
    <source>
        <dbReference type="EMBL" id="KDR94197.1"/>
    </source>
</evidence>
<evidence type="ECO:0000256" key="5">
    <source>
        <dbReference type="ARBA" id="ARBA00022448"/>
    </source>
</evidence>
<comment type="similarity">
    <text evidence="2">Belongs to the desulfoferrodoxin family.</text>
</comment>
<keyword evidence="7" id="KW-0249">Electron transport</keyword>
<sequence>MIKLREIYKCDICGNVVEVVCAGAPALVCCGEDMKKLEAKSEDKAKEKHVPVVEETAGGVMVKVGSVPHPMEDNHYIQFIEVLTEKQVLRAELKPGQEPSAMFNVKKDDVMEVREYCNLHGLWKA</sequence>
<evidence type="ECO:0000256" key="3">
    <source>
        <dbReference type="ARBA" id="ARBA00012679"/>
    </source>
</evidence>
<evidence type="ECO:0000256" key="1">
    <source>
        <dbReference type="ARBA" id="ARBA00001973"/>
    </source>
</evidence>
<evidence type="ECO:0000313" key="16">
    <source>
        <dbReference type="Proteomes" id="UP000027946"/>
    </source>
</evidence>
<comment type="caution">
    <text evidence="15">The sequence shown here is derived from an EMBL/GenBank/DDBJ whole genome shotgun (WGS) entry which is preliminary data.</text>
</comment>
<dbReference type="Gene3D" id="2.20.28.100">
    <property type="entry name" value="Desulphoferrodoxin, N-terminal domain"/>
    <property type="match status" value="1"/>
</dbReference>
<comment type="catalytic activity">
    <reaction evidence="11">
        <text>reduced [rubredoxin] + superoxide + 2 H(+) = oxidized [rubredoxin] + H2O2</text>
        <dbReference type="Rhea" id="RHEA:21324"/>
        <dbReference type="Rhea" id="RHEA-COMP:10302"/>
        <dbReference type="Rhea" id="RHEA-COMP:10303"/>
        <dbReference type="ChEBI" id="CHEBI:15378"/>
        <dbReference type="ChEBI" id="CHEBI:16240"/>
        <dbReference type="ChEBI" id="CHEBI:18421"/>
        <dbReference type="ChEBI" id="CHEBI:29033"/>
        <dbReference type="ChEBI" id="CHEBI:29034"/>
        <dbReference type="EC" id="1.15.1.2"/>
    </reaction>
</comment>
<dbReference type="Gene3D" id="2.60.40.730">
    <property type="entry name" value="SOR catalytic domain"/>
    <property type="match status" value="1"/>
</dbReference>
<dbReference type="EC" id="1.15.1.2" evidence="3"/>